<reference evidence="2" key="1">
    <citation type="submission" date="2021-02" db="EMBL/GenBank/DDBJ databases">
        <authorList>
            <person name="Nowell W R."/>
        </authorList>
    </citation>
    <scope>NUCLEOTIDE SEQUENCE</scope>
</reference>
<feature type="transmembrane region" description="Helical" evidence="1">
    <location>
        <begin position="280"/>
        <end position="299"/>
    </location>
</feature>
<feature type="transmembrane region" description="Helical" evidence="1">
    <location>
        <begin position="49"/>
        <end position="68"/>
    </location>
</feature>
<protein>
    <submittedName>
        <fullName evidence="2">Uncharacterized protein</fullName>
    </submittedName>
</protein>
<dbReference type="PANTHER" id="PTHR22168">
    <property type="entry name" value="TMEM26 PROTEIN"/>
    <property type="match status" value="1"/>
</dbReference>
<dbReference type="Proteomes" id="UP000663828">
    <property type="component" value="Unassembled WGS sequence"/>
</dbReference>
<dbReference type="PANTHER" id="PTHR22168:SF3">
    <property type="entry name" value="TRANSMEMBRANE PROTEIN 26"/>
    <property type="match status" value="1"/>
</dbReference>
<keyword evidence="1" id="KW-0812">Transmembrane</keyword>
<dbReference type="InterPro" id="IPR019169">
    <property type="entry name" value="Transmembrane_26"/>
</dbReference>
<evidence type="ECO:0000313" key="5">
    <source>
        <dbReference type="Proteomes" id="UP000663852"/>
    </source>
</evidence>
<name>A0A813T355_ADIRI</name>
<gene>
    <name evidence="2" type="ORF">EDS130_LOCUS4980</name>
    <name evidence="3" type="ORF">XAT740_LOCUS3977</name>
</gene>
<dbReference type="Pfam" id="PF09772">
    <property type="entry name" value="Tmem26"/>
    <property type="match status" value="1"/>
</dbReference>
<keyword evidence="4" id="KW-1185">Reference proteome</keyword>
<organism evidence="2 5">
    <name type="scientific">Adineta ricciae</name>
    <name type="common">Rotifer</name>
    <dbReference type="NCBI Taxonomy" id="249248"/>
    <lineage>
        <taxon>Eukaryota</taxon>
        <taxon>Metazoa</taxon>
        <taxon>Spiralia</taxon>
        <taxon>Gnathifera</taxon>
        <taxon>Rotifera</taxon>
        <taxon>Eurotatoria</taxon>
        <taxon>Bdelloidea</taxon>
        <taxon>Adinetida</taxon>
        <taxon>Adinetidae</taxon>
        <taxon>Adineta</taxon>
    </lineage>
</organism>
<evidence type="ECO:0000313" key="4">
    <source>
        <dbReference type="Proteomes" id="UP000663828"/>
    </source>
</evidence>
<evidence type="ECO:0000313" key="3">
    <source>
        <dbReference type="EMBL" id="CAF0821348.1"/>
    </source>
</evidence>
<dbReference type="AlphaFoldDB" id="A0A813T355"/>
<keyword evidence="1" id="KW-0472">Membrane</keyword>
<dbReference type="EMBL" id="CAJNOR010000157">
    <property type="protein sequence ID" value="CAF0821348.1"/>
    <property type="molecule type" value="Genomic_DNA"/>
</dbReference>
<accession>A0A813T355</accession>
<dbReference type="Proteomes" id="UP000663852">
    <property type="component" value="Unassembled WGS sequence"/>
</dbReference>
<dbReference type="EMBL" id="CAJNOJ010000013">
    <property type="protein sequence ID" value="CAF0803592.1"/>
    <property type="molecule type" value="Genomic_DNA"/>
</dbReference>
<feature type="transmembrane region" description="Helical" evidence="1">
    <location>
        <begin position="20"/>
        <end position="42"/>
    </location>
</feature>
<evidence type="ECO:0000313" key="2">
    <source>
        <dbReference type="EMBL" id="CAF0803592.1"/>
    </source>
</evidence>
<keyword evidence="1" id="KW-1133">Transmembrane helix</keyword>
<proteinExistence type="predicted"/>
<sequence length="431" mass="49535">MHAHGLVCSWRVIDTNDNQYCWIILIGLGFLLVETGVVIWLRNGHEFKVVAFCLIFYLSCTTPSLWIIHFDTANRKLYRLAEDKLNARATGPSVHMRRQQYISTNSSSAQTLSTSTSLIQSIGQLECHDKAWYYMDEQRWLDAIQETMLIVLAICRLLLSREHMTVEKSGIILLITLVNGADLLAMSHSLQYHDVIVERLWMYIGLVLLTIGLFQMAFIDTDGLTPSSTLNSKGKLKKRIHFLQDQNLCPLFRTLFIHDGLLLLYRTLLAARVRCSKPTIIFYMAKNFLMIALHCYRAYHTSKEKDRKKALAAFEHFINPSSLSRKHRRPLYGLERTRLGNHQQQQQQQRLLHRTLRQPSSIAHRRKTKTPRVIHTFSNNSISYPFARRRNDGGRARTAFALYGLPFRTEQAPRAATISSAGSLVAKALVH</sequence>
<comment type="caution">
    <text evidence="2">The sequence shown here is derived from an EMBL/GenBank/DDBJ whole genome shotgun (WGS) entry which is preliminary data.</text>
</comment>
<dbReference type="OrthoDB" id="9996145at2759"/>
<feature type="transmembrane region" description="Helical" evidence="1">
    <location>
        <begin position="200"/>
        <end position="219"/>
    </location>
</feature>
<evidence type="ECO:0000256" key="1">
    <source>
        <dbReference type="SAM" id="Phobius"/>
    </source>
</evidence>